<evidence type="ECO:0000256" key="1">
    <source>
        <dbReference type="SAM" id="Phobius"/>
    </source>
</evidence>
<keyword evidence="3" id="KW-1185">Reference proteome</keyword>
<comment type="caution">
    <text evidence="2">The sequence shown here is derived from an EMBL/GenBank/DDBJ whole genome shotgun (WGS) entry which is preliminary data.</text>
</comment>
<keyword evidence="1" id="KW-0472">Membrane</keyword>
<sequence length="94" mass="10353">MAAWVHSRDLKEAPFGLVLLIELGAMFSVMVAPQHWLRAVGAVTVGMAAAGCLRLVLSDEQAGLLRVRRRPFDVACYWSFGLLAMVFALLLPQR</sequence>
<accession>A0ABU2J5I4</accession>
<dbReference type="Pfam" id="PF11222">
    <property type="entry name" value="DUF3017"/>
    <property type="match status" value="1"/>
</dbReference>
<keyword evidence="1" id="KW-1133">Transmembrane helix</keyword>
<name>A0ABU2J5I4_9ACTN</name>
<dbReference type="Proteomes" id="UP001183176">
    <property type="component" value="Unassembled WGS sequence"/>
</dbReference>
<feature type="transmembrane region" description="Helical" evidence="1">
    <location>
        <begin position="74"/>
        <end position="91"/>
    </location>
</feature>
<feature type="transmembrane region" description="Helical" evidence="1">
    <location>
        <begin position="36"/>
        <end position="53"/>
    </location>
</feature>
<evidence type="ECO:0000313" key="3">
    <source>
        <dbReference type="Proteomes" id="UP001183176"/>
    </source>
</evidence>
<feature type="transmembrane region" description="Helical" evidence="1">
    <location>
        <begin position="12"/>
        <end position="30"/>
    </location>
</feature>
<proteinExistence type="predicted"/>
<dbReference type="EMBL" id="JAVREH010000002">
    <property type="protein sequence ID" value="MDT0260253.1"/>
    <property type="molecule type" value="Genomic_DNA"/>
</dbReference>
<evidence type="ECO:0000313" key="2">
    <source>
        <dbReference type="EMBL" id="MDT0260253.1"/>
    </source>
</evidence>
<dbReference type="RefSeq" id="WP_311421407.1">
    <property type="nucleotide sequence ID" value="NZ_JAVREH010000002.1"/>
</dbReference>
<organism evidence="2 3">
    <name type="scientific">Jatrophihabitans lederbergiae</name>
    <dbReference type="NCBI Taxonomy" id="3075547"/>
    <lineage>
        <taxon>Bacteria</taxon>
        <taxon>Bacillati</taxon>
        <taxon>Actinomycetota</taxon>
        <taxon>Actinomycetes</taxon>
        <taxon>Jatrophihabitantales</taxon>
        <taxon>Jatrophihabitantaceae</taxon>
        <taxon>Jatrophihabitans</taxon>
    </lineage>
</organism>
<protein>
    <submittedName>
        <fullName evidence="2">DUF3017 domain-containing protein</fullName>
    </submittedName>
</protein>
<keyword evidence="1" id="KW-0812">Transmembrane</keyword>
<gene>
    <name evidence="2" type="ORF">RM423_02480</name>
</gene>
<reference evidence="3" key="1">
    <citation type="submission" date="2023-07" db="EMBL/GenBank/DDBJ databases">
        <title>30 novel species of actinomycetes from the DSMZ collection.</title>
        <authorList>
            <person name="Nouioui I."/>
        </authorList>
    </citation>
    <scope>NUCLEOTIDE SEQUENCE [LARGE SCALE GENOMIC DNA]</scope>
    <source>
        <strain evidence="3">DSM 44399</strain>
    </source>
</reference>
<dbReference type="InterPro" id="IPR021385">
    <property type="entry name" value="DUF3017"/>
</dbReference>